<evidence type="ECO:0000313" key="2">
    <source>
        <dbReference type="Proteomes" id="UP001050808"/>
    </source>
</evidence>
<protein>
    <submittedName>
        <fullName evidence="1">Uncharacterized protein</fullName>
    </submittedName>
</protein>
<dbReference type="EMBL" id="BNDY01000017">
    <property type="protein sequence ID" value="GHI40176.1"/>
    <property type="molecule type" value="Genomic_DNA"/>
</dbReference>
<dbReference type="Proteomes" id="UP001050808">
    <property type="component" value="Unassembled WGS sequence"/>
</dbReference>
<evidence type="ECO:0000313" key="1">
    <source>
        <dbReference type="EMBL" id="GHI40176.1"/>
    </source>
</evidence>
<proteinExistence type="predicted"/>
<name>A0ABQ3QSA8_9ACTN</name>
<organism evidence="1 2">
    <name type="scientific">Streptomyces violascens</name>
    <dbReference type="NCBI Taxonomy" id="67381"/>
    <lineage>
        <taxon>Bacteria</taxon>
        <taxon>Bacillati</taxon>
        <taxon>Actinomycetota</taxon>
        <taxon>Actinomycetes</taxon>
        <taxon>Kitasatosporales</taxon>
        <taxon>Streptomycetaceae</taxon>
        <taxon>Streptomyces</taxon>
    </lineage>
</organism>
<reference evidence="1" key="1">
    <citation type="submission" date="2024-05" db="EMBL/GenBank/DDBJ databases">
        <title>Whole genome shotgun sequence of Streptomyces violascens NBRC 12920.</title>
        <authorList>
            <person name="Komaki H."/>
            <person name="Tamura T."/>
        </authorList>
    </citation>
    <scope>NUCLEOTIDE SEQUENCE</scope>
    <source>
        <strain evidence="1">NBRC 12920</strain>
    </source>
</reference>
<gene>
    <name evidence="1" type="ORF">Sviol_45840</name>
</gene>
<comment type="caution">
    <text evidence="1">The sequence shown here is derived from an EMBL/GenBank/DDBJ whole genome shotgun (WGS) entry which is preliminary data.</text>
</comment>
<accession>A0ABQ3QSA8</accession>
<keyword evidence="2" id="KW-1185">Reference proteome</keyword>
<sequence length="45" mass="4865">MNDIEASRDITAWAEAGGPGLAEAPDILDLYTFSPSCRIRQALDN</sequence>